<protein>
    <submittedName>
        <fullName evidence="7">RNA polymerase sigma-70 factor, ECF subfamily</fullName>
    </submittedName>
</protein>
<evidence type="ECO:0000256" key="4">
    <source>
        <dbReference type="ARBA" id="ARBA00023163"/>
    </source>
</evidence>
<name>A0A239KW46_9PSED</name>
<evidence type="ECO:0000256" key="1">
    <source>
        <dbReference type="ARBA" id="ARBA00010641"/>
    </source>
</evidence>
<dbReference type="Gene3D" id="1.10.10.10">
    <property type="entry name" value="Winged helix-like DNA-binding domain superfamily/Winged helix DNA-binding domain"/>
    <property type="match status" value="1"/>
</dbReference>
<dbReference type="Proteomes" id="UP000198407">
    <property type="component" value="Unassembled WGS sequence"/>
</dbReference>
<dbReference type="SUPFAM" id="SSF88659">
    <property type="entry name" value="Sigma3 and sigma4 domains of RNA polymerase sigma factors"/>
    <property type="match status" value="1"/>
</dbReference>
<sequence>MADSQPVKDAFSELYGTNHRWLRAWLHRRLQCPDDAADLAQDTFLRVMRTPQPVAIEEPRAFLATVARRLLSNLFRRRALERAYLDELANLMETCAPSEEELALVHEALVQIDQMLHGLPLRVRHVFILSRLDGLPQPQIARQLGISIATVERDLRRAFLHCLSVAGA</sequence>
<comment type="similarity">
    <text evidence="1">Belongs to the sigma-70 factor family. ECF subfamily.</text>
</comment>
<dbReference type="GO" id="GO:0016987">
    <property type="term" value="F:sigma factor activity"/>
    <property type="evidence" value="ECO:0007669"/>
    <property type="project" value="UniProtKB-KW"/>
</dbReference>
<dbReference type="CDD" id="cd06171">
    <property type="entry name" value="Sigma70_r4"/>
    <property type="match status" value="1"/>
</dbReference>
<proteinExistence type="inferred from homology"/>
<dbReference type="AlphaFoldDB" id="A0A239KW46"/>
<gene>
    <name evidence="7" type="ORF">SAMN05444352_12937</name>
</gene>
<dbReference type="Pfam" id="PF08281">
    <property type="entry name" value="Sigma70_r4_2"/>
    <property type="match status" value="1"/>
</dbReference>
<dbReference type="STRING" id="1215104.GCA_000730585_02111"/>
<reference evidence="8" key="1">
    <citation type="submission" date="2017-06" db="EMBL/GenBank/DDBJ databases">
        <authorList>
            <person name="Varghese N."/>
            <person name="Submissions S."/>
        </authorList>
    </citation>
    <scope>NUCLEOTIDE SEQUENCE [LARGE SCALE GENOMIC DNA]</scope>
    <source>
        <strain evidence="8">DSM 22348</strain>
    </source>
</reference>
<dbReference type="InterPro" id="IPR013249">
    <property type="entry name" value="RNA_pol_sigma70_r4_t2"/>
</dbReference>
<feature type="domain" description="RNA polymerase sigma-70 region 2" evidence="5">
    <location>
        <begin position="14"/>
        <end position="79"/>
    </location>
</feature>
<evidence type="ECO:0000313" key="8">
    <source>
        <dbReference type="Proteomes" id="UP000198407"/>
    </source>
</evidence>
<dbReference type="RefSeq" id="WP_042126464.1">
    <property type="nucleotide sequence ID" value="NZ_FZOL01000029.1"/>
</dbReference>
<dbReference type="PANTHER" id="PTHR43133">
    <property type="entry name" value="RNA POLYMERASE ECF-TYPE SIGMA FACTO"/>
    <property type="match status" value="1"/>
</dbReference>
<dbReference type="Pfam" id="PF04542">
    <property type="entry name" value="Sigma70_r2"/>
    <property type="match status" value="1"/>
</dbReference>
<dbReference type="EMBL" id="FZOL01000029">
    <property type="protein sequence ID" value="SNT21739.1"/>
    <property type="molecule type" value="Genomic_DNA"/>
</dbReference>
<accession>A0A239KW46</accession>
<dbReference type="OrthoDB" id="9797134at2"/>
<dbReference type="InterPro" id="IPR014284">
    <property type="entry name" value="RNA_pol_sigma-70_dom"/>
</dbReference>
<dbReference type="Gene3D" id="1.10.1740.10">
    <property type="match status" value="1"/>
</dbReference>
<keyword evidence="2" id="KW-0805">Transcription regulation</keyword>
<evidence type="ECO:0000256" key="2">
    <source>
        <dbReference type="ARBA" id="ARBA00023015"/>
    </source>
</evidence>
<evidence type="ECO:0000259" key="6">
    <source>
        <dbReference type="Pfam" id="PF08281"/>
    </source>
</evidence>
<feature type="domain" description="RNA polymerase sigma factor 70 region 4 type 2" evidence="6">
    <location>
        <begin position="110"/>
        <end position="162"/>
    </location>
</feature>
<dbReference type="InterPro" id="IPR039425">
    <property type="entry name" value="RNA_pol_sigma-70-like"/>
</dbReference>
<dbReference type="InterPro" id="IPR036388">
    <property type="entry name" value="WH-like_DNA-bd_sf"/>
</dbReference>
<keyword evidence="8" id="KW-1185">Reference proteome</keyword>
<evidence type="ECO:0000256" key="3">
    <source>
        <dbReference type="ARBA" id="ARBA00023082"/>
    </source>
</evidence>
<dbReference type="PANTHER" id="PTHR43133:SF63">
    <property type="entry name" value="RNA POLYMERASE SIGMA FACTOR FECI-RELATED"/>
    <property type="match status" value="1"/>
</dbReference>
<keyword evidence="4" id="KW-0804">Transcription</keyword>
<dbReference type="NCBIfam" id="NF009180">
    <property type="entry name" value="PRK12528.1"/>
    <property type="match status" value="1"/>
</dbReference>
<evidence type="ECO:0000259" key="5">
    <source>
        <dbReference type="Pfam" id="PF04542"/>
    </source>
</evidence>
<dbReference type="InterPro" id="IPR013324">
    <property type="entry name" value="RNA_pol_sigma_r3/r4-like"/>
</dbReference>
<dbReference type="NCBIfam" id="TIGR02937">
    <property type="entry name" value="sigma70-ECF"/>
    <property type="match status" value="1"/>
</dbReference>
<keyword evidence="3" id="KW-0731">Sigma factor</keyword>
<dbReference type="GO" id="GO:0006352">
    <property type="term" value="P:DNA-templated transcription initiation"/>
    <property type="evidence" value="ECO:0007669"/>
    <property type="project" value="InterPro"/>
</dbReference>
<dbReference type="GO" id="GO:0003677">
    <property type="term" value="F:DNA binding"/>
    <property type="evidence" value="ECO:0007669"/>
    <property type="project" value="InterPro"/>
</dbReference>
<evidence type="ECO:0000313" key="7">
    <source>
        <dbReference type="EMBL" id="SNT21739.1"/>
    </source>
</evidence>
<dbReference type="InterPro" id="IPR007627">
    <property type="entry name" value="RNA_pol_sigma70_r2"/>
</dbReference>
<organism evidence="7 8">
    <name type="scientific">Pseudomonas japonica</name>
    <dbReference type="NCBI Taxonomy" id="256466"/>
    <lineage>
        <taxon>Bacteria</taxon>
        <taxon>Pseudomonadati</taxon>
        <taxon>Pseudomonadota</taxon>
        <taxon>Gammaproteobacteria</taxon>
        <taxon>Pseudomonadales</taxon>
        <taxon>Pseudomonadaceae</taxon>
        <taxon>Pseudomonas</taxon>
    </lineage>
</organism>
<dbReference type="SUPFAM" id="SSF88946">
    <property type="entry name" value="Sigma2 domain of RNA polymerase sigma factors"/>
    <property type="match status" value="1"/>
</dbReference>
<dbReference type="InterPro" id="IPR013325">
    <property type="entry name" value="RNA_pol_sigma_r2"/>
</dbReference>